<evidence type="ECO:0000259" key="1">
    <source>
        <dbReference type="PROSITE" id="PS50144"/>
    </source>
</evidence>
<dbReference type="GO" id="GO:0016567">
    <property type="term" value="P:protein ubiquitination"/>
    <property type="evidence" value="ECO:0007669"/>
    <property type="project" value="InterPro"/>
</dbReference>
<dbReference type="InterPro" id="IPR008974">
    <property type="entry name" value="TRAF-like"/>
</dbReference>
<dbReference type="HOGENOM" id="CLU_004253_6_0_1"/>
<evidence type="ECO:0000313" key="2">
    <source>
        <dbReference type="EnsemblPlants" id="LPERR07G09230.1"/>
    </source>
</evidence>
<proteinExistence type="predicted"/>
<dbReference type="InterPro" id="IPR002083">
    <property type="entry name" value="MATH/TRAF_dom"/>
</dbReference>
<dbReference type="Gene3D" id="2.60.210.10">
    <property type="entry name" value="Apoptosis, Tumor Necrosis Factor Receptor Associated Protein 2, Chain A"/>
    <property type="match status" value="1"/>
</dbReference>
<reference evidence="2 3" key="1">
    <citation type="submission" date="2012-08" db="EMBL/GenBank/DDBJ databases">
        <title>Oryza genome evolution.</title>
        <authorList>
            <person name="Wing R.A."/>
        </authorList>
    </citation>
    <scope>NUCLEOTIDE SEQUENCE</scope>
</reference>
<dbReference type="PROSITE" id="PS50144">
    <property type="entry name" value="MATH"/>
    <property type="match status" value="1"/>
</dbReference>
<dbReference type="Pfam" id="PF22486">
    <property type="entry name" value="MATH_2"/>
    <property type="match status" value="1"/>
</dbReference>
<dbReference type="CDD" id="cd00121">
    <property type="entry name" value="MATH"/>
    <property type="match status" value="1"/>
</dbReference>
<organism evidence="2 3">
    <name type="scientific">Leersia perrieri</name>
    <dbReference type="NCBI Taxonomy" id="77586"/>
    <lineage>
        <taxon>Eukaryota</taxon>
        <taxon>Viridiplantae</taxon>
        <taxon>Streptophyta</taxon>
        <taxon>Embryophyta</taxon>
        <taxon>Tracheophyta</taxon>
        <taxon>Spermatophyta</taxon>
        <taxon>Magnoliopsida</taxon>
        <taxon>Liliopsida</taxon>
        <taxon>Poales</taxon>
        <taxon>Poaceae</taxon>
        <taxon>BOP clade</taxon>
        <taxon>Oryzoideae</taxon>
        <taxon>Oryzeae</taxon>
        <taxon>Oryzinae</taxon>
        <taxon>Leersia</taxon>
    </lineage>
</organism>
<accession>A0A0D9WXT6</accession>
<dbReference type="InterPro" id="IPR045005">
    <property type="entry name" value="BPM1-6"/>
</dbReference>
<dbReference type="EnsemblPlants" id="LPERR07G09230.1">
    <property type="protein sequence ID" value="LPERR07G09230.1"/>
    <property type="gene ID" value="LPERR07G09230"/>
</dbReference>
<dbReference type="SUPFAM" id="SSF49599">
    <property type="entry name" value="TRAF domain-like"/>
    <property type="match status" value="1"/>
</dbReference>
<dbReference type="PANTHER" id="PTHR26379:SF443">
    <property type="entry name" value="MATH DOMAIN CONTAINING PROTEIN"/>
    <property type="match status" value="1"/>
</dbReference>
<dbReference type="Proteomes" id="UP000032180">
    <property type="component" value="Chromosome 7"/>
</dbReference>
<reference evidence="3" key="2">
    <citation type="submission" date="2013-12" db="EMBL/GenBank/DDBJ databases">
        <authorList>
            <person name="Yu Y."/>
            <person name="Lee S."/>
            <person name="de Baynast K."/>
            <person name="Wissotski M."/>
            <person name="Liu L."/>
            <person name="Talag J."/>
            <person name="Goicoechea J."/>
            <person name="Angelova A."/>
            <person name="Jetty R."/>
            <person name="Kudrna D."/>
            <person name="Golser W."/>
            <person name="Rivera L."/>
            <person name="Zhang J."/>
            <person name="Wing R."/>
        </authorList>
    </citation>
    <scope>NUCLEOTIDE SEQUENCE</scope>
</reference>
<dbReference type="eggNOG" id="KOG1987">
    <property type="taxonomic scope" value="Eukaryota"/>
</dbReference>
<dbReference type="AlphaFoldDB" id="A0A0D9WXT6"/>
<evidence type="ECO:0000313" key="3">
    <source>
        <dbReference type="Proteomes" id="UP000032180"/>
    </source>
</evidence>
<name>A0A0D9WXT6_9ORYZ</name>
<protein>
    <recommendedName>
        <fullName evidence="1">MATH domain-containing protein</fullName>
    </recommendedName>
</protein>
<keyword evidence="3" id="KW-1185">Reference proteome</keyword>
<dbReference type="Gramene" id="LPERR07G09230.1">
    <property type="protein sequence ID" value="LPERR07G09230.1"/>
    <property type="gene ID" value="LPERR07G09230"/>
</dbReference>
<feature type="domain" description="MATH" evidence="1">
    <location>
        <begin position="23"/>
        <end position="158"/>
    </location>
</feature>
<dbReference type="PANTHER" id="PTHR26379">
    <property type="entry name" value="BTB/POZ AND MATH DOMAIN-CONTAINING PROTEIN 1"/>
    <property type="match status" value="1"/>
</dbReference>
<reference evidence="2" key="3">
    <citation type="submission" date="2015-04" db="UniProtKB">
        <authorList>
            <consortium name="EnsemblPlants"/>
        </authorList>
    </citation>
    <scope>IDENTIFICATION</scope>
</reference>
<dbReference type="STRING" id="77586.A0A0D9WXT6"/>
<sequence length="221" mass="24357">MSIQAGVTASPPSASTIISTATTGGHILKITGYSHARLLANGGRLESAKFKAAGHTWKILLYPHGTSRTEMGGVALFVKLVDRSRKAVDAEVRFSLHVNNETCVKPELRHTFESGGLRRRGSKRCGFSGRLMAVYELEEMRRKYDGEEDDSVVIQCDIKVMNKPEVRQISLGEIDVVCRCNDDTCKRQLHVRSLDQSAGMKPRPCGNVKGVFARVFSCFLA</sequence>